<dbReference type="EMBL" id="MU117991">
    <property type="protein sequence ID" value="KAF9649934.1"/>
    <property type="molecule type" value="Genomic_DNA"/>
</dbReference>
<sequence>MSLDQSSWCPRSSDGAPVLQTRLRVLRGCNRHAQHHRILIEVIPDLFDPSWQPHLLASTSSLHAFITFLRKSSAFTKLGVPFHLNPNPPPPSDPRPP</sequence>
<proteinExistence type="predicted"/>
<reference evidence="1" key="2">
    <citation type="journal article" date="2020" name="Nat. Commun.">
        <title>Large-scale genome sequencing of mycorrhizal fungi provides insights into the early evolution of symbiotic traits.</title>
        <authorList>
            <person name="Miyauchi S."/>
            <person name="Kiss E."/>
            <person name="Kuo A."/>
            <person name="Drula E."/>
            <person name="Kohler A."/>
            <person name="Sanchez-Garcia M."/>
            <person name="Morin E."/>
            <person name="Andreopoulos B."/>
            <person name="Barry K.W."/>
            <person name="Bonito G."/>
            <person name="Buee M."/>
            <person name="Carver A."/>
            <person name="Chen C."/>
            <person name="Cichocki N."/>
            <person name="Clum A."/>
            <person name="Culley D."/>
            <person name="Crous P.W."/>
            <person name="Fauchery L."/>
            <person name="Girlanda M."/>
            <person name="Hayes R.D."/>
            <person name="Keri Z."/>
            <person name="LaButti K."/>
            <person name="Lipzen A."/>
            <person name="Lombard V."/>
            <person name="Magnuson J."/>
            <person name="Maillard F."/>
            <person name="Murat C."/>
            <person name="Nolan M."/>
            <person name="Ohm R.A."/>
            <person name="Pangilinan J."/>
            <person name="Pereira M.F."/>
            <person name="Perotto S."/>
            <person name="Peter M."/>
            <person name="Pfister S."/>
            <person name="Riley R."/>
            <person name="Sitrit Y."/>
            <person name="Stielow J.B."/>
            <person name="Szollosi G."/>
            <person name="Zifcakova L."/>
            <person name="Stursova M."/>
            <person name="Spatafora J.W."/>
            <person name="Tedersoo L."/>
            <person name="Vaario L.M."/>
            <person name="Yamada A."/>
            <person name="Yan M."/>
            <person name="Wang P."/>
            <person name="Xu J."/>
            <person name="Bruns T."/>
            <person name="Baldrian P."/>
            <person name="Vilgalys R."/>
            <person name="Dunand C."/>
            <person name="Henrissat B."/>
            <person name="Grigoriev I.V."/>
            <person name="Hibbett D."/>
            <person name="Nagy L.G."/>
            <person name="Martin F.M."/>
        </authorList>
    </citation>
    <scope>NUCLEOTIDE SEQUENCE</scope>
    <source>
        <strain evidence="1">P2</strain>
    </source>
</reference>
<protein>
    <submittedName>
        <fullName evidence="1">Uncharacterized protein</fullName>
    </submittedName>
</protein>
<evidence type="ECO:0000313" key="2">
    <source>
        <dbReference type="Proteomes" id="UP000886501"/>
    </source>
</evidence>
<comment type="caution">
    <text evidence="1">The sequence shown here is derived from an EMBL/GenBank/DDBJ whole genome shotgun (WGS) entry which is preliminary data.</text>
</comment>
<keyword evidence="2" id="KW-1185">Reference proteome</keyword>
<reference evidence="1" key="1">
    <citation type="submission" date="2019-10" db="EMBL/GenBank/DDBJ databases">
        <authorList>
            <consortium name="DOE Joint Genome Institute"/>
            <person name="Kuo A."/>
            <person name="Miyauchi S."/>
            <person name="Kiss E."/>
            <person name="Drula E."/>
            <person name="Kohler A."/>
            <person name="Sanchez-Garcia M."/>
            <person name="Andreopoulos B."/>
            <person name="Barry K.W."/>
            <person name="Bonito G."/>
            <person name="Buee M."/>
            <person name="Carver A."/>
            <person name="Chen C."/>
            <person name="Cichocki N."/>
            <person name="Clum A."/>
            <person name="Culley D."/>
            <person name="Crous P.W."/>
            <person name="Fauchery L."/>
            <person name="Girlanda M."/>
            <person name="Hayes R."/>
            <person name="Keri Z."/>
            <person name="Labutti K."/>
            <person name="Lipzen A."/>
            <person name="Lombard V."/>
            <person name="Magnuson J."/>
            <person name="Maillard F."/>
            <person name="Morin E."/>
            <person name="Murat C."/>
            <person name="Nolan M."/>
            <person name="Ohm R."/>
            <person name="Pangilinan J."/>
            <person name="Pereira M."/>
            <person name="Perotto S."/>
            <person name="Peter M."/>
            <person name="Riley R."/>
            <person name="Sitrit Y."/>
            <person name="Stielow B."/>
            <person name="Szollosi G."/>
            <person name="Zifcakova L."/>
            <person name="Stursova M."/>
            <person name="Spatafora J.W."/>
            <person name="Tedersoo L."/>
            <person name="Vaario L.-M."/>
            <person name="Yamada A."/>
            <person name="Yan M."/>
            <person name="Wang P."/>
            <person name="Xu J."/>
            <person name="Bruns T."/>
            <person name="Baldrian P."/>
            <person name="Vilgalys R."/>
            <person name="Henrissat B."/>
            <person name="Grigoriev I.V."/>
            <person name="Hibbett D."/>
            <person name="Nagy L.G."/>
            <person name="Martin F.M."/>
        </authorList>
    </citation>
    <scope>NUCLEOTIDE SEQUENCE</scope>
    <source>
        <strain evidence="1">P2</strain>
    </source>
</reference>
<accession>A0ACB6ZK66</accession>
<name>A0ACB6ZK66_THEGA</name>
<dbReference type="Proteomes" id="UP000886501">
    <property type="component" value="Unassembled WGS sequence"/>
</dbReference>
<gene>
    <name evidence="1" type="ORF">BDM02DRAFT_3112969</name>
</gene>
<evidence type="ECO:0000313" key="1">
    <source>
        <dbReference type="EMBL" id="KAF9649934.1"/>
    </source>
</evidence>
<organism evidence="1 2">
    <name type="scientific">Thelephora ganbajun</name>
    <name type="common">Ganba fungus</name>
    <dbReference type="NCBI Taxonomy" id="370292"/>
    <lineage>
        <taxon>Eukaryota</taxon>
        <taxon>Fungi</taxon>
        <taxon>Dikarya</taxon>
        <taxon>Basidiomycota</taxon>
        <taxon>Agaricomycotina</taxon>
        <taxon>Agaricomycetes</taxon>
        <taxon>Thelephorales</taxon>
        <taxon>Thelephoraceae</taxon>
        <taxon>Thelephora</taxon>
    </lineage>
</organism>